<keyword evidence="2" id="KW-0282">Flagellum</keyword>
<dbReference type="PANTHER" id="PTHR37166:SF1">
    <property type="entry name" value="PROTEIN FLAG"/>
    <property type="match status" value="1"/>
</dbReference>
<dbReference type="PANTHER" id="PTHR37166">
    <property type="entry name" value="PROTEIN FLAG"/>
    <property type="match status" value="1"/>
</dbReference>
<accession>A0ABW8TJ34</accession>
<dbReference type="RefSeq" id="WP_406788476.1">
    <property type="nucleotide sequence ID" value="NZ_JBJIAA010000012.1"/>
</dbReference>
<sequence length="121" mass="13565">MDVEAISHGGQNLYNIDSSLVDDNKNPQNDIANSISQDKSTQNDGISEKDAKRAADVMNNLLKDKSTHIEYEQDEDFKYIMIMKVVDNDTNKVVNEIPSKKILDMVAQFCEMAGLIVNKKA</sequence>
<feature type="region of interest" description="Disordered" evidence="1">
    <location>
        <begin position="15"/>
        <end position="49"/>
    </location>
</feature>
<dbReference type="EMBL" id="JBJIAA010000012">
    <property type="protein sequence ID" value="MFL0251827.1"/>
    <property type="molecule type" value="Genomic_DNA"/>
</dbReference>
<dbReference type="SUPFAM" id="SSF160214">
    <property type="entry name" value="FlaG-like"/>
    <property type="match status" value="1"/>
</dbReference>
<dbReference type="InterPro" id="IPR035924">
    <property type="entry name" value="FlaG-like_sf"/>
</dbReference>
<dbReference type="Gene3D" id="3.30.160.170">
    <property type="entry name" value="FlaG-like"/>
    <property type="match status" value="1"/>
</dbReference>
<keyword evidence="3" id="KW-1185">Reference proteome</keyword>
<dbReference type="Pfam" id="PF03646">
    <property type="entry name" value="FlaG"/>
    <property type="match status" value="1"/>
</dbReference>
<dbReference type="InterPro" id="IPR005186">
    <property type="entry name" value="FlaG"/>
</dbReference>
<keyword evidence="2" id="KW-0969">Cilium</keyword>
<dbReference type="Proteomes" id="UP001623592">
    <property type="component" value="Unassembled WGS sequence"/>
</dbReference>
<protein>
    <submittedName>
        <fullName evidence="2">Flagellar protein FlaG</fullName>
    </submittedName>
</protein>
<evidence type="ECO:0000256" key="1">
    <source>
        <dbReference type="SAM" id="MobiDB-lite"/>
    </source>
</evidence>
<keyword evidence="2" id="KW-0966">Cell projection</keyword>
<name>A0ABW8TJ34_9CLOT</name>
<organism evidence="2 3">
    <name type="scientific">Clostridium neuense</name>
    <dbReference type="NCBI Taxonomy" id="1728934"/>
    <lineage>
        <taxon>Bacteria</taxon>
        <taxon>Bacillati</taxon>
        <taxon>Bacillota</taxon>
        <taxon>Clostridia</taxon>
        <taxon>Eubacteriales</taxon>
        <taxon>Clostridiaceae</taxon>
        <taxon>Clostridium</taxon>
    </lineage>
</organism>
<proteinExistence type="predicted"/>
<evidence type="ECO:0000313" key="3">
    <source>
        <dbReference type="Proteomes" id="UP001623592"/>
    </source>
</evidence>
<gene>
    <name evidence="2" type="ORF">ACJDT4_15515</name>
</gene>
<evidence type="ECO:0000313" key="2">
    <source>
        <dbReference type="EMBL" id="MFL0251827.1"/>
    </source>
</evidence>
<comment type="caution">
    <text evidence="2">The sequence shown here is derived from an EMBL/GenBank/DDBJ whole genome shotgun (WGS) entry which is preliminary data.</text>
</comment>
<reference evidence="2 3" key="1">
    <citation type="submission" date="2024-11" db="EMBL/GenBank/DDBJ databases">
        <authorList>
            <person name="Heng Y.C."/>
            <person name="Lim A.C.H."/>
            <person name="Lee J.K.Y."/>
            <person name="Kittelmann S."/>
        </authorList>
    </citation>
    <scope>NUCLEOTIDE SEQUENCE [LARGE SCALE GENOMIC DNA]</scope>
    <source>
        <strain evidence="2 3">WILCCON 0114</strain>
    </source>
</reference>
<feature type="compositionally biased region" description="Polar residues" evidence="1">
    <location>
        <begin position="26"/>
        <end position="45"/>
    </location>
</feature>